<dbReference type="STRING" id="546364.SAMN04489730_0584"/>
<feature type="signal peptide" evidence="1">
    <location>
        <begin position="1"/>
        <end position="28"/>
    </location>
</feature>
<evidence type="ECO:0000256" key="1">
    <source>
        <dbReference type="SAM" id="SignalP"/>
    </source>
</evidence>
<accession>A0A1K1PFY9</accession>
<reference evidence="3" key="1">
    <citation type="submission" date="2016-11" db="EMBL/GenBank/DDBJ databases">
        <authorList>
            <person name="Varghese N."/>
            <person name="Submissions S."/>
        </authorList>
    </citation>
    <scope>NUCLEOTIDE SEQUENCE [LARGE SCALE GENOMIC DNA]</scope>
    <source>
        <strain evidence="3">DSM 44671</strain>
    </source>
</reference>
<evidence type="ECO:0000313" key="3">
    <source>
        <dbReference type="Proteomes" id="UP000182740"/>
    </source>
</evidence>
<dbReference type="RefSeq" id="WP_072474777.1">
    <property type="nucleotide sequence ID" value="NZ_FPJG01000006.1"/>
</dbReference>
<name>A0A1K1PFY9_9PSEU</name>
<dbReference type="EMBL" id="FPJG01000006">
    <property type="protein sequence ID" value="SFW46519.1"/>
    <property type="molecule type" value="Genomic_DNA"/>
</dbReference>
<keyword evidence="3" id="KW-1185">Reference proteome</keyword>
<keyword evidence="1" id="KW-0732">Signal</keyword>
<dbReference type="Proteomes" id="UP000182740">
    <property type="component" value="Unassembled WGS sequence"/>
</dbReference>
<organism evidence="2 3">
    <name type="scientific">Amycolatopsis australiensis</name>
    <dbReference type="NCBI Taxonomy" id="546364"/>
    <lineage>
        <taxon>Bacteria</taxon>
        <taxon>Bacillati</taxon>
        <taxon>Actinomycetota</taxon>
        <taxon>Actinomycetes</taxon>
        <taxon>Pseudonocardiales</taxon>
        <taxon>Pseudonocardiaceae</taxon>
        <taxon>Amycolatopsis</taxon>
    </lineage>
</organism>
<evidence type="ECO:0000313" key="2">
    <source>
        <dbReference type="EMBL" id="SFW46519.1"/>
    </source>
</evidence>
<dbReference type="OrthoDB" id="3637992at2"/>
<proteinExistence type="predicted"/>
<dbReference type="AlphaFoldDB" id="A0A1K1PFY9"/>
<gene>
    <name evidence="2" type="ORF">SAMN04489730_0584</name>
</gene>
<protein>
    <submittedName>
        <fullName evidence="2">Uncharacterized protein</fullName>
    </submittedName>
</protein>
<dbReference type="PROSITE" id="PS51257">
    <property type="entry name" value="PROKAR_LIPOPROTEIN"/>
    <property type="match status" value="1"/>
</dbReference>
<sequence>MKRLAARVLLPLAAATAFTGLACGVASAAPTDGSVWLVPGVDLGSVLGPLGQPVDLLAPLFGLVTAVS</sequence>
<feature type="chain" id="PRO_5012340131" evidence="1">
    <location>
        <begin position="29"/>
        <end position="68"/>
    </location>
</feature>